<proteinExistence type="predicted"/>
<feature type="coiled-coil region" evidence="1">
    <location>
        <begin position="1"/>
        <end position="145"/>
    </location>
</feature>
<feature type="region of interest" description="Disordered" evidence="2">
    <location>
        <begin position="315"/>
        <end position="376"/>
    </location>
</feature>
<evidence type="ECO:0000256" key="2">
    <source>
        <dbReference type="SAM" id="MobiDB-lite"/>
    </source>
</evidence>
<gene>
    <name evidence="3" type="ORF">M0813_01955</name>
</gene>
<evidence type="ECO:0000313" key="4">
    <source>
        <dbReference type="Proteomes" id="UP001150062"/>
    </source>
</evidence>
<feature type="compositionally biased region" description="Basic and acidic residues" evidence="2">
    <location>
        <begin position="330"/>
        <end position="376"/>
    </location>
</feature>
<reference evidence="3" key="1">
    <citation type="submission" date="2022-08" db="EMBL/GenBank/DDBJ databases">
        <title>Novel sulfate-reducing endosymbionts in the free-living metamonad Anaeramoeba.</title>
        <authorList>
            <person name="Jerlstrom-Hultqvist J."/>
            <person name="Cepicka I."/>
            <person name="Gallot-Lavallee L."/>
            <person name="Salas-Leiva D."/>
            <person name="Curtis B.A."/>
            <person name="Zahonova K."/>
            <person name="Pipaliya S."/>
            <person name="Dacks J."/>
            <person name="Roger A.J."/>
        </authorList>
    </citation>
    <scope>NUCLEOTIDE SEQUENCE</scope>
    <source>
        <strain evidence="3">Schooner1</strain>
    </source>
</reference>
<dbReference type="EMBL" id="JAOAOG010000131">
    <property type="protein sequence ID" value="KAJ6246705.1"/>
    <property type="molecule type" value="Genomic_DNA"/>
</dbReference>
<comment type="caution">
    <text evidence="3">The sequence shown here is derived from an EMBL/GenBank/DDBJ whole genome shotgun (WGS) entry which is preliminary data.</text>
</comment>
<evidence type="ECO:0000256" key="1">
    <source>
        <dbReference type="SAM" id="Coils"/>
    </source>
</evidence>
<evidence type="ECO:0000313" key="3">
    <source>
        <dbReference type="EMBL" id="KAJ6246705.1"/>
    </source>
</evidence>
<organism evidence="3 4">
    <name type="scientific">Anaeramoeba flamelloides</name>
    <dbReference type="NCBI Taxonomy" id="1746091"/>
    <lineage>
        <taxon>Eukaryota</taxon>
        <taxon>Metamonada</taxon>
        <taxon>Anaeramoebidae</taxon>
        <taxon>Anaeramoeba</taxon>
    </lineage>
</organism>
<dbReference type="Proteomes" id="UP001150062">
    <property type="component" value="Unassembled WGS sequence"/>
</dbReference>
<keyword evidence="1" id="KW-0175">Coiled coil</keyword>
<sequence>MSEEEIDLETLKKQIQQVENQVQNSKLQLTQLRKLHKLNQLTNREQIEKLKKSATNLHLEEDRLRTNFQKEKERRQQEIKIMKESLSDKKEKIQYLNEELGTLKETSSINQRKKNNQIEEVTRTLEAARKKTEQLEKENTRFSVKIEDAILDFTLQVEVMKEKIDDIIKEQAKKKKKKKVDKFLDEQLELIAMKLNSDQQKSQLEQLHNDYDSLSRMLNAKVNEFKTFKKSITRVEENIHSHKKEITELKEKIRSLKLKNREMNNAIDRGIVGVGAKLFESRINTLKKQLTRKEIKTQKLKEEIKELRNKLKISTNSMKDLNNNLPSKGNTKETETEREKGKEKKGGKEKEKEIKKENVNENEKEKEQSGEQNVEERNARNLIDKLIESLADGLVNLKRLKIQNDLEPFQILLPKDFKTEFEEIKNDQKTIHKEILRLDSSIL</sequence>
<feature type="compositionally biased region" description="Polar residues" evidence="2">
    <location>
        <begin position="315"/>
        <end position="327"/>
    </location>
</feature>
<keyword evidence="4" id="KW-1185">Reference proteome</keyword>
<name>A0ABQ8YQ32_9EUKA</name>
<accession>A0ABQ8YQ32</accession>
<protein>
    <submittedName>
        <fullName evidence="3">Uncharacterized protein</fullName>
    </submittedName>
</protein>